<dbReference type="AlphaFoldDB" id="A0A9D2NT65"/>
<dbReference type="EMBL" id="DWWK01000002">
    <property type="protein sequence ID" value="HJC37462.1"/>
    <property type="molecule type" value="Genomic_DNA"/>
</dbReference>
<evidence type="ECO:0000313" key="2">
    <source>
        <dbReference type="Proteomes" id="UP000823894"/>
    </source>
</evidence>
<name>A0A9D2NT65_9FIRM</name>
<dbReference type="Proteomes" id="UP000823894">
    <property type="component" value="Unassembled WGS sequence"/>
</dbReference>
<accession>A0A9D2NT65</accession>
<proteinExistence type="predicted"/>
<evidence type="ECO:0000313" key="1">
    <source>
        <dbReference type="EMBL" id="HJC37462.1"/>
    </source>
</evidence>
<gene>
    <name evidence="1" type="ORF">H9757_00095</name>
</gene>
<organism evidence="1 2">
    <name type="scientific">Candidatus Mediterraneibacter faecigallinarum</name>
    <dbReference type="NCBI Taxonomy" id="2838669"/>
    <lineage>
        <taxon>Bacteria</taxon>
        <taxon>Bacillati</taxon>
        <taxon>Bacillota</taxon>
        <taxon>Clostridia</taxon>
        <taxon>Lachnospirales</taxon>
        <taxon>Lachnospiraceae</taxon>
        <taxon>Mediterraneibacter</taxon>
    </lineage>
</organism>
<protein>
    <submittedName>
        <fullName evidence="1">V-type ATP synthase subunit D</fullName>
    </submittedName>
</protein>
<reference evidence="1" key="2">
    <citation type="submission" date="2021-04" db="EMBL/GenBank/DDBJ databases">
        <authorList>
            <person name="Gilroy R."/>
        </authorList>
    </citation>
    <scope>NUCLEOTIDE SEQUENCE</scope>
    <source>
        <strain evidence="1">ChiGjej1B1-1692</strain>
    </source>
</reference>
<sequence>MAAKHVNPTRMELTRLKKKRVTAIRG</sequence>
<feature type="non-terminal residue" evidence="1">
    <location>
        <position position="26"/>
    </location>
</feature>
<comment type="caution">
    <text evidence="1">The sequence shown here is derived from an EMBL/GenBank/DDBJ whole genome shotgun (WGS) entry which is preliminary data.</text>
</comment>
<reference evidence="1" key="1">
    <citation type="journal article" date="2021" name="PeerJ">
        <title>Extensive microbial diversity within the chicken gut microbiome revealed by metagenomics and culture.</title>
        <authorList>
            <person name="Gilroy R."/>
            <person name="Ravi A."/>
            <person name="Getino M."/>
            <person name="Pursley I."/>
            <person name="Horton D.L."/>
            <person name="Alikhan N.F."/>
            <person name="Baker D."/>
            <person name="Gharbi K."/>
            <person name="Hall N."/>
            <person name="Watson M."/>
            <person name="Adriaenssens E.M."/>
            <person name="Foster-Nyarko E."/>
            <person name="Jarju S."/>
            <person name="Secka A."/>
            <person name="Antonio M."/>
            <person name="Oren A."/>
            <person name="Chaudhuri R.R."/>
            <person name="La Ragione R."/>
            <person name="Hildebrand F."/>
            <person name="Pallen M.J."/>
        </authorList>
    </citation>
    <scope>NUCLEOTIDE SEQUENCE</scope>
    <source>
        <strain evidence="1">ChiGjej1B1-1692</strain>
    </source>
</reference>